<accession>A0ABT7BMB7</accession>
<dbReference type="Proteomes" id="UP001231370">
    <property type="component" value="Unassembled WGS sequence"/>
</dbReference>
<gene>
    <name evidence="1" type="ORF">PJF56_12525</name>
</gene>
<sequence>MSRHYWIDWGRNPVSFGERSQGESKMGGDKTGSDRFYETYIPIGDRLYDEYILELEQEGLL</sequence>
<dbReference type="EMBL" id="JAQPOK010000090">
    <property type="protein sequence ID" value="MDJ1179689.1"/>
    <property type="molecule type" value="Genomic_DNA"/>
</dbReference>
<organism evidence="1 2">
    <name type="scientific">Roseofilum halophilum BLCC-M91</name>
    <dbReference type="NCBI Taxonomy" id="3022259"/>
    <lineage>
        <taxon>Bacteria</taxon>
        <taxon>Bacillati</taxon>
        <taxon>Cyanobacteriota</taxon>
        <taxon>Cyanophyceae</taxon>
        <taxon>Desertifilales</taxon>
        <taxon>Desertifilaceae</taxon>
        <taxon>Roseofilum</taxon>
        <taxon>Roseofilum halophilum</taxon>
    </lineage>
</organism>
<comment type="caution">
    <text evidence="1">The sequence shown here is derived from an EMBL/GenBank/DDBJ whole genome shotgun (WGS) entry which is preliminary data.</text>
</comment>
<keyword evidence="2" id="KW-1185">Reference proteome</keyword>
<evidence type="ECO:0000313" key="2">
    <source>
        <dbReference type="Proteomes" id="UP001231370"/>
    </source>
</evidence>
<evidence type="ECO:0000313" key="1">
    <source>
        <dbReference type="EMBL" id="MDJ1179689.1"/>
    </source>
</evidence>
<proteinExistence type="predicted"/>
<dbReference type="RefSeq" id="WP_283762994.1">
    <property type="nucleotide sequence ID" value="NZ_JAQPOK010000090.1"/>
</dbReference>
<reference evidence="1 2" key="1">
    <citation type="submission" date="2023-01" db="EMBL/GenBank/DDBJ databases">
        <title>Novel diversity within Roseofilum (Cyanobacteria; Desertifilaceae) from marine benthic mats with descriptions of four novel species.</title>
        <authorList>
            <person name="Wang Y."/>
            <person name="Berthold D.E."/>
            <person name="Hu J."/>
            <person name="Lefler F.W."/>
            <person name="Laughinghouse H.D. IV."/>
        </authorList>
    </citation>
    <scope>NUCLEOTIDE SEQUENCE [LARGE SCALE GENOMIC DNA]</scope>
    <source>
        <strain evidence="1 2">BLCC-M91</strain>
    </source>
</reference>
<name>A0ABT7BMB7_9CYAN</name>
<protein>
    <submittedName>
        <fullName evidence="1">Uncharacterized protein</fullName>
    </submittedName>
</protein>